<protein>
    <submittedName>
        <fullName evidence="5">Hydroxyacid dehydrogenase</fullName>
    </submittedName>
</protein>
<dbReference type="PANTHER" id="PTHR10996:SF178">
    <property type="entry name" value="2-HYDROXYACID DEHYDROGENASE YGL185C-RELATED"/>
    <property type="match status" value="1"/>
</dbReference>
<dbReference type="Gene3D" id="3.40.50.720">
    <property type="entry name" value="NAD(P)-binding Rossmann-like Domain"/>
    <property type="match status" value="2"/>
</dbReference>
<reference evidence="6" key="1">
    <citation type="journal article" date="2019" name="Int. J. Syst. Evol. Microbiol.">
        <title>The Global Catalogue of Microorganisms (GCM) 10K type strain sequencing project: providing services to taxonomists for standard genome sequencing and annotation.</title>
        <authorList>
            <consortium name="The Broad Institute Genomics Platform"/>
            <consortium name="The Broad Institute Genome Sequencing Center for Infectious Disease"/>
            <person name="Wu L."/>
            <person name="Ma J."/>
        </authorList>
    </citation>
    <scope>NUCLEOTIDE SEQUENCE [LARGE SCALE GENOMIC DNA]</scope>
    <source>
        <strain evidence="6">JCM 18304</strain>
    </source>
</reference>
<evidence type="ECO:0000256" key="3">
    <source>
        <dbReference type="SAM" id="MobiDB-lite"/>
    </source>
</evidence>
<organism evidence="5 6">
    <name type="scientific">Rugosimonospora acidiphila</name>
    <dbReference type="NCBI Taxonomy" id="556531"/>
    <lineage>
        <taxon>Bacteria</taxon>
        <taxon>Bacillati</taxon>
        <taxon>Actinomycetota</taxon>
        <taxon>Actinomycetes</taxon>
        <taxon>Micromonosporales</taxon>
        <taxon>Micromonosporaceae</taxon>
        <taxon>Rugosimonospora</taxon>
    </lineage>
</organism>
<evidence type="ECO:0000313" key="5">
    <source>
        <dbReference type="EMBL" id="GAA5195846.1"/>
    </source>
</evidence>
<dbReference type="RefSeq" id="WP_345635847.1">
    <property type="nucleotide sequence ID" value="NZ_BAABJQ010000025.1"/>
</dbReference>
<proteinExistence type="predicted"/>
<name>A0ABP9SGB4_9ACTN</name>
<dbReference type="SUPFAM" id="SSF52283">
    <property type="entry name" value="Formate/glycerate dehydrogenase catalytic domain-like"/>
    <property type="match status" value="1"/>
</dbReference>
<comment type="caution">
    <text evidence="5">The sequence shown here is derived from an EMBL/GenBank/DDBJ whole genome shotgun (WGS) entry which is preliminary data.</text>
</comment>
<dbReference type="SUPFAM" id="SSF51735">
    <property type="entry name" value="NAD(P)-binding Rossmann-fold domains"/>
    <property type="match status" value="1"/>
</dbReference>
<dbReference type="InterPro" id="IPR006140">
    <property type="entry name" value="D-isomer_DH_NAD-bd"/>
</dbReference>
<dbReference type="EMBL" id="BAABJQ010000025">
    <property type="protein sequence ID" value="GAA5195846.1"/>
    <property type="molecule type" value="Genomic_DNA"/>
</dbReference>
<keyword evidence="6" id="KW-1185">Reference proteome</keyword>
<dbReference type="Proteomes" id="UP001501570">
    <property type="component" value="Unassembled WGS sequence"/>
</dbReference>
<feature type="domain" description="D-isomer specific 2-hydroxyacid dehydrogenase NAD-binding" evidence="4">
    <location>
        <begin position="137"/>
        <end position="314"/>
    </location>
</feature>
<dbReference type="InterPro" id="IPR036291">
    <property type="entry name" value="NAD(P)-bd_dom_sf"/>
</dbReference>
<evidence type="ECO:0000259" key="4">
    <source>
        <dbReference type="Pfam" id="PF02826"/>
    </source>
</evidence>
<dbReference type="Pfam" id="PF02826">
    <property type="entry name" value="2-Hacid_dh_C"/>
    <property type="match status" value="1"/>
</dbReference>
<accession>A0ABP9SGB4</accession>
<gene>
    <name evidence="5" type="ORF">GCM10023322_63410</name>
</gene>
<evidence type="ECO:0000256" key="1">
    <source>
        <dbReference type="ARBA" id="ARBA00023002"/>
    </source>
</evidence>
<sequence length="361" mass="38930">MTPTQPTAGPADSEADDGAGKKDPGKPLVVLRPAPQRSDRIFSVETMARLRDQFTVVDLEDDPSPAALDAWLPEAFAIVGQPDLPRARLRRAPALRALLNVEGNFFPNVDYEACFEQGIHVLGCGPAYAQPVAEYALGLALDLARGISREDRAFRAGRERYVLAGNTDSILLRHADVGLVGFGNLGRALRPLLAPFQPTVRVFDPWLPPAVLRAHDVVPATIEETLGRSQFVFVLATVTEESRQLIGAEQLDLIPEGGRLILVSRAPVVDYPALLERVDAGRLTAAIDVWPDEPVAPGDPARGLEGLVLSAHRAGGIPAAFHEVGDMVVDDLSLMARGLPPARMQVAARELVGRYRNRPVA</sequence>
<evidence type="ECO:0000256" key="2">
    <source>
        <dbReference type="ARBA" id="ARBA00023027"/>
    </source>
</evidence>
<dbReference type="InterPro" id="IPR050223">
    <property type="entry name" value="D-isomer_2-hydroxyacid_DH"/>
</dbReference>
<keyword evidence="2" id="KW-0520">NAD</keyword>
<evidence type="ECO:0000313" key="6">
    <source>
        <dbReference type="Proteomes" id="UP001501570"/>
    </source>
</evidence>
<keyword evidence="1" id="KW-0560">Oxidoreductase</keyword>
<feature type="region of interest" description="Disordered" evidence="3">
    <location>
        <begin position="1"/>
        <end position="32"/>
    </location>
</feature>
<dbReference type="PANTHER" id="PTHR10996">
    <property type="entry name" value="2-HYDROXYACID DEHYDROGENASE-RELATED"/>
    <property type="match status" value="1"/>
</dbReference>